<dbReference type="Proteomes" id="UP001152484">
    <property type="component" value="Unassembled WGS sequence"/>
</dbReference>
<dbReference type="EMBL" id="CAMAPE010000016">
    <property type="protein sequence ID" value="CAH9082788.1"/>
    <property type="molecule type" value="Genomic_DNA"/>
</dbReference>
<reference evidence="1" key="1">
    <citation type="submission" date="2022-07" db="EMBL/GenBank/DDBJ databases">
        <authorList>
            <person name="Macas J."/>
            <person name="Novak P."/>
            <person name="Neumann P."/>
        </authorList>
    </citation>
    <scope>NUCLEOTIDE SEQUENCE</scope>
</reference>
<comment type="caution">
    <text evidence="1">The sequence shown here is derived from an EMBL/GenBank/DDBJ whole genome shotgun (WGS) entry which is preliminary data.</text>
</comment>
<keyword evidence="2" id="KW-1185">Reference proteome</keyword>
<name>A0A9P0Z0X6_CUSEU</name>
<protein>
    <submittedName>
        <fullName evidence="1">Uncharacterized protein</fullName>
    </submittedName>
</protein>
<organism evidence="1 2">
    <name type="scientific">Cuscuta europaea</name>
    <name type="common">European dodder</name>
    <dbReference type="NCBI Taxonomy" id="41803"/>
    <lineage>
        <taxon>Eukaryota</taxon>
        <taxon>Viridiplantae</taxon>
        <taxon>Streptophyta</taxon>
        <taxon>Embryophyta</taxon>
        <taxon>Tracheophyta</taxon>
        <taxon>Spermatophyta</taxon>
        <taxon>Magnoliopsida</taxon>
        <taxon>eudicotyledons</taxon>
        <taxon>Gunneridae</taxon>
        <taxon>Pentapetalae</taxon>
        <taxon>asterids</taxon>
        <taxon>lamiids</taxon>
        <taxon>Solanales</taxon>
        <taxon>Convolvulaceae</taxon>
        <taxon>Cuscuteae</taxon>
        <taxon>Cuscuta</taxon>
        <taxon>Cuscuta subgen. Cuscuta</taxon>
    </lineage>
</organism>
<evidence type="ECO:0000313" key="1">
    <source>
        <dbReference type="EMBL" id="CAH9082788.1"/>
    </source>
</evidence>
<sequence length="15" mass="1755">MDLCDPPYTINSWSL</sequence>
<evidence type="ECO:0000313" key="2">
    <source>
        <dbReference type="Proteomes" id="UP001152484"/>
    </source>
</evidence>
<gene>
    <name evidence="1" type="ORF">CEURO_LOCUS8398</name>
</gene>
<accession>A0A9P0Z0X6</accession>
<proteinExistence type="predicted"/>